<evidence type="ECO:0000256" key="2">
    <source>
        <dbReference type="ARBA" id="ARBA00005025"/>
    </source>
</evidence>
<gene>
    <name evidence="18" type="primary">ilvB_1</name>
    <name evidence="18" type="ORF">CLHUN_13470</name>
</gene>
<dbReference type="SUPFAM" id="SSF52518">
    <property type="entry name" value="Thiamin diphosphate-binding fold (THDP-binding)"/>
    <property type="match status" value="2"/>
</dbReference>
<feature type="domain" description="Thiamine pyrophosphate enzyme N-terminal TPP-binding" evidence="17">
    <location>
        <begin position="5"/>
        <end position="119"/>
    </location>
</feature>
<protein>
    <recommendedName>
        <fullName evidence="4 14">Acetolactate synthase</fullName>
        <ecNumber evidence="4 14">2.2.1.6</ecNumber>
    </recommendedName>
</protein>
<dbReference type="STRING" id="48256.CLHUN_13470"/>
<evidence type="ECO:0000256" key="12">
    <source>
        <dbReference type="ARBA" id="ARBA00023304"/>
    </source>
</evidence>
<evidence type="ECO:0000256" key="13">
    <source>
        <dbReference type="ARBA" id="ARBA00048670"/>
    </source>
</evidence>
<dbReference type="InterPro" id="IPR011766">
    <property type="entry name" value="TPP_enzyme_TPP-bd"/>
</dbReference>
<dbReference type="UniPathway" id="UPA00049">
    <property type="reaction ID" value="UER00059"/>
</dbReference>
<keyword evidence="11 14" id="KW-0786">Thiamine pyrophosphate</keyword>
<dbReference type="FunFam" id="3.40.50.1220:FF:000008">
    <property type="entry name" value="Acetolactate synthase"/>
    <property type="match status" value="1"/>
</dbReference>
<evidence type="ECO:0000256" key="5">
    <source>
        <dbReference type="ARBA" id="ARBA00022605"/>
    </source>
</evidence>
<keyword evidence="12 14" id="KW-0100">Branched-chain amino acid biosynthesis</keyword>
<accession>A0A1V4SLX6</accession>
<dbReference type="GO" id="GO:0000287">
    <property type="term" value="F:magnesium ion binding"/>
    <property type="evidence" value="ECO:0007669"/>
    <property type="project" value="UniProtKB-UniRule"/>
</dbReference>
<dbReference type="EMBL" id="MZGX01000007">
    <property type="protein sequence ID" value="OPX44793.1"/>
    <property type="molecule type" value="Genomic_DNA"/>
</dbReference>
<evidence type="ECO:0000256" key="11">
    <source>
        <dbReference type="ARBA" id="ARBA00023052"/>
    </source>
</evidence>
<dbReference type="Gene3D" id="3.40.50.1220">
    <property type="entry name" value="TPP-binding domain"/>
    <property type="match status" value="1"/>
</dbReference>
<reference evidence="18 19" key="1">
    <citation type="submission" date="2017-03" db="EMBL/GenBank/DDBJ databases">
        <title>Genome sequence of Clostridium hungatei DSM 14427.</title>
        <authorList>
            <person name="Poehlein A."/>
            <person name="Daniel R."/>
        </authorList>
    </citation>
    <scope>NUCLEOTIDE SEQUENCE [LARGE SCALE GENOMIC DNA]</scope>
    <source>
        <strain evidence="18 19">DSM 14427</strain>
    </source>
</reference>
<dbReference type="GO" id="GO:0005948">
    <property type="term" value="C:acetolactate synthase complex"/>
    <property type="evidence" value="ECO:0007669"/>
    <property type="project" value="TreeGrafter"/>
</dbReference>
<evidence type="ECO:0000256" key="6">
    <source>
        <dbReference type="ARBA" id="ARBA00022630"/>
    </source>
</evidence>
<comment type="caution">
    <text evidence="18">The sequence shown here is derived from an EMBL/GenBank/DDBJ whole genome shotgun (WGS) entry which is preliminary data.</text>
</comment>
<dbReference type="InterPro" id="IPR045229">
    <property type="entry name" value="TPP_enz"/>
</dbReference>
<sequence>MKLLGADVIIECLKEQGVDTVFGYPGGQAIIIYDALYRARNEIKHILTSHEQGASHAADGYARATGRVGVCIATSGPGATNLVTGIATAYMDSVPMVAITGQVPTGLLGKDSFQEVDITGITMPITKHNFIVKDVRRLADTIRKAFAIAREGRPGPVLVDICKDVTATEVEYTPRIPDKNDYISNKYNEISSAELEEAIKAINRAERPVILSGAGVGIAGAEEEVRLLSELAGIPVSTSLMGMGTFPGTHELFMGMVGMHGTKTSNYAVHNCDLFIAIGNRFSDRIVSKVSSFAPNAGIMHIDVDSAEVGKNITVSYPLVGNIKDILQTLIKGVSPRKNTQWLDKIFKWKEEYPLKYDKSQEILRPQYIVERLYELTGGDAIITTEVGQHQMWAAQYYKYTRFRQFVSSGGLGTMGYGLGACIGAQLGRPDKKVINIAGDGSFRMNLNELATAVEYKLPIIIALFNNRALGMVRQWQELFYDSRFSQTSIDRGTNFKALAEAFGAKGIDVSQPEQVDAAIKAALAETHTPVLINFEIDKDDKVFPIVPPGAGINEVVDS</sequence>
<dbReference type="OrthoDB" id="4494979at2"/>
<evidence type="ECO:0000256" key="4">
    <source>
        <dbReference type="ARBA" id="ARBA00013145"/>
    </source>
</evidence>
<dbReference type="FunFam" id="3.40.50.970:FF:000007">
    <property type="entry name" value="Acetolactate synthase"/>
    <property type="match status" value="1"/>
</dbReference>
<dbReference type="GO" id="GO:0009097">
    <property type="term" value="P:isoleucine biosynthetic process"/>
    <property type="evidence" value="ECO:0007669"/>
    <property type="project" value="UniProtKB-UniPathway"/>
</dbReference>
<feature type="domain" description="Thiamine pyrophosphate enzyme central" evidence="15">
    <location>
        <begin position="195"/>
        <end position="330"/>
    </location>
</feature>
<dbReference type="SUPFAM" id="SSF52467">
    <property type="entry name" value="DHS-like NAD/FAD-binding domain"/>
    <property type="match status" value="1"/>
</dbReference>
<keyword evidence="10 14" id="KW-0460">Magnesium</keyword>
<keyword evidence="19" id="KW-1185">Reference proteome</keyword>
<dbReference type="InterPro" id="IPR012846">
    <property type="entry name" value="Acetolactate_synth_lsu"/>
</dbReference>
<evidence type="ECO:0000256" key="8">
    <source>
        <dbReference type="ARBA" id="ARBA00022723"/>
    </source>
</evidence>
<dbReference type="UniPathway" id="UPA00047">
    <property type="reaction ID" value="UER00055"/>
</dbReference>
<evidence type="ECO:0000259" key="17">
    <source>
        <dbReference type="Pfam" id="PF02776"/>
    </source>
</evidence>
<dbReference type="PROSITE" id="PS00187">
    <property type="entry name" value="TPP_ENZYMES"/>
    <property type="match status" value="1"/>
</dbReference>
<name>A0A1V4SLX6_RUMHU</name>
<keyword evidence="9" id="KW-0274">FAD</keyword>
<proteinExistence type="inferred from homology"/>
<dbReference type="AlphaFoldDB" id="A0A1V4SLX6"/>
<evidence type="ECO:0000256" key="9">
    <source>
        <dbReference type="ARBA" id="ARBA00022827"/>
    </source>
</evidence>
<organism evidence="18 19">
    <name type="scientific">Ruminiclostridium hungatei</name>
    <name type="common">Clostridium hungatei</name>
    <dbReference type="NCBI Taxonomy" id="48256"/>
    <lineage>
        <taxon>Bacteria</taxon>
        <taxon>Bacillati</taxon>
        <taxon>Bacillota</taxon>
        <taxon>Clostridia</taxon>
        <taxon>Eubacteriales</taxon>
        <taxon>Oscillospiraceae</taxon>
        <taxon>Ruminiclostridium</taxon>
    </lineage>
</organism>
<dbReference type="RefSeq" id="WP_080063796.1">
    <property type="nucleotide sequence ID" value="NZ_MZGX01000007.1"/>
</dbReference>
<dbReference type="CDD" id="cd02015">
    <property type="entry name" value="TPP_AHAS"/>
    <property type="match status" value="1"/>
</dbReference>
<evidence type="ECO:0000259" key="16">
    <source>
        <dbReference type="Pfam" id="PF02775"/>
    </source>
</evidence>
<dbReference type="EC" id="2.2.1.6" evidence="4 14"/>
<keyword evidence="7 14" id="KW-0808">Transferase</keyword>
<evidence type="ECO:0000256" key="7">
    <source>
        <dbReference type="ARBA" id="ARBA00022679"/>
    </source>
</evidence>
<dbReference type="GO" id="GO:0009099">
    <property type="term" value="P:L-valine biosynthetic process"/>
    <property type="evidence" value="ECO:0007669"/>
    <property type="project" value="UniProtKB-UniPathway"/>
</dbReference>
<dbReference type="InterPro" id="IPR029035">
    <property type="entry name" value="DHS-like_NAD/FAD-binding_dom"/>
</dbReference>
<feature type="domain" description="Thiamine pyrophosphate enzyme TPP-binding" evidence="16">
    <location>
        <begin position="387"/>
        <end position="534"/>
    </location>
</feature>
<comment type="pathway">
    <text evidence="1 14">Amino-acid biosynthesis; L-isoleucine biosynthesis; L-isoleucine from 2-oxobutanoate: step 1/4.</text>
</comment>
<dbReference type="NCBIfam" id="TIGR00118">
    <property type="entry name" value="acolac_lg"/>
    <property type="match status" value="1"/>
</dbReference>
<evidence type="ECO:0000313" key="19">
    <source>
        <dbReference type="Proteomes" id="UP000191554"/>
    </source>
</evidence>
<evidence type="ECO:0000256" key="14">
    <source>
        <dbReference type="RuleBase" id="RU003591"/>
    </source>
</evidence>
<dbReference type="Pfam" id="PF02776">
    <property type="entry name" value="TPP_enzyme_N"/>
    <property type="match status" value="1"/>
</dbReference>
<keyword evidence="8 14" id="KW-0479">Metal-binding</keyword>
<dbReference type="Pfam" id="PF02775">
    <property type="entry name" value="TPP_enzyme_C"/>
    <property type="match status" value="1"/>
</dbReference>
<dbReference type="GO" id="GO:0003984">
    <property type="term" value="F:acetolactate synthase activity"/>
    <property type="evidence" value="ECO:0007669"/>
    <property type="project" value="UniProtKB-EC"/>
</dbReference>
<dbReference type="FunFam" id="3.40.50.970:FF:000016">
    <property type="entry name" value="Acetolactate synthase"/>
    <property type="match status" value="1"/>
</dbReference>
<keyword evidence="6" id="KW-0285">Flavoprotein</keyword>
<dbReference type="GO" id="GO:0030976">
    <property type="term" value="F:thiamine pyrophosphate binding"/>
    <property type="evidence" value="ECO:0007669"/>
    <property type="project" value="UniProtKB-UniRule"/>
</dbReference>
<dbReference type="InterPro" id="IPR039368">
    <property type="entry name" value="AHAS_TPP"/>
</dbReference>
<comment type="cofactor">
    <cofactor evidence="14">
        <name>thiamine diphosphate</name>
        <dbReference type="ChEBI" id="CHEBI:58937"/>
    </cofactor>
    <text evidence="14">Binds 1 thiamine pyrophosphate per subunit.</text>
</comment>
<comment type="cofactor">
    <cofactor evidence="14">
        <name>Mg(2+)</name>
        <dbReference type="ChEBI" id="CHEBI:18420"/>
    </cofactor>
    <text evidence="14">Binds 1 Mg(2+) ion per subunit.</text>
</comment>
<dbReference type="Proteomes" id="UP000191554">
    <property type="component" value="Unassembled WGS sequence"/>
</dbReference>
<dbReference type="InterPro" id="IPR029061">
    <property type="entry name" value="THDP-binding"/>
</dbReference>
<dbReference type="Pfam" id="PF00205">
    <property type="entry name" value="TPP_enzyme_M"/>
    <property type="match status" value="1"/>
</dbReference>
<comment type="pathway">
    <text evidence="2 14">Amino-acid biosynthesis; L-valine biosynthesis; L-valine from pyruvate: step 1/4.</text>
</comment>
<dbReference type="InterPro" id="IPR012000">
    <property type="entry name" value="Thiamin_PyroP_enz_cen_dom"/>
</dbReference>
<dbReference type="CDD" id="cd07035">
    <property type="entry name" value="TPP_PYR_POX_like"/>
    <property type="match status" value="1"/>
</dbReference>
<evidence type="ECO:0000256" key="1">
    <source>
        <dbReference type="ARBA" id="ARBA00004974"/>
    </source>
</evidence>
<dbReference type="PANTHER" id="PTHR18968">
    <property type="entry name" value="THIAMINE PYROPHOSPHATE ENZYMES"/>
    <property type="match status" value="1"/>
</dbReference>
<dbReference type="PANTHER" id="PTHR18968:SF13">
    <property type="entry name" value="ACETOLACTATE SYNTHASE CATALYTIC SUBUNIT, MITOCHONDRIAL"/>
    <property type="match status" value="1"/>
</dbReference>
<evidence type="ECO:0000313" key="18">
    <source>
        <dbReference type="EMBL" id="OPX44793.1"/>
    </source>
</evidence>
<dbReference type="InterPro" id="IPR000399">
    <property type="entry name" value="TPP-bd_CS"/>
</dbReference>
<evidence type="ECO:0000259" key="15">
    <source>
        <dbReference type="Pfam" id="PF00205"/>
    </source>
</evidence>
<dbReference type="InterPro" id="IPR012001">
    <property type="entry name" value="Thiamin_PyroP_enz_TPP-bd_dom"/>
</dbReference>
<comment type="catalytic activity">
    <reaction evidence="13 14">
        <text>2 pyruvate + H(+) = (2S)-2-acetolactate + CO2</text>
        <dbReference type="Rhea" id="RHEA:25249"/>
        <dbReference type="ChEBI" id="CHEBI:15361"/>
        <dbReference type="ChEBI" id="CHEBI:15378"/>
        <dbReference type="ChEBI" id="CHEBI:16526"/>
        <dbReference type="ChEBI" id="CHEBI:58476"/>
        <dbReference type="EC" id="2.2.1.6"/>
    </reaction>
</comment>
<dbReference type="GO" id="GO:0050660">
    <property type="term" value="F:flavin adenine dinucleotide binding"/>
    <property type="evidence" value="ECO:0007669"/>
    <property type="project" value="InterPro"/>
</dbReference>
<evidence type="ECO:0000256" key="10">
    <source>
        <dbReference type="ARBA" id="ARBA00022842"/>
    </source>
</evidence>
<comment type="similarity">
    <text evidence="3 14">Belongs to the TPP enzyme family.</text>
</comment>
<dbReference type="Gene3D" id="3.40.50.970">
    <property type="match status" value="2"/>
</dbReference>
<keyword evidence="5 14" id="KW-0028">Amino-acid biosynthesis</keyword>
<evidence type="ECO:0000256" key="3">
    <source>
        <dbReference type="ARBA" id="ARBA00007812"/>
    </source>
</evidence>